<proteinExistence type="predicted"/>
<dbReference type="AlphaFoldDB" id="A0A1S0TJ22"/>
<dbReference type="EMBL" id="JH712310">
    <property type="protein sequence ID" value="EFO14791.1"/>
    <property type="molecule type" value="Genomic_DNA"/>
</dbReference>
<organism evidence="1">
    <name type="scientific">Loa loa</name>
    <name type="common">Eye worm</name>
    <name type="synonym">Filaria loa</name>
    <dbReference type="NCBI Taxonomy" id="7209"/>
    <lineage>
        <taxon>Eukaryota</taxon>
        <taxon>Metazoa</taxon>
        <taxon>Ecdysozoa</taxon>
        <taxon>Nematoda</taxon>
        <taxon>Chromadorea</taxon>
        <taxon>Rhabditida</taxon>
        <taxon>Spirurina</taxon>
        <taxon>Spiruromorpha</taxon>
        <taxon>Filarioidea</taxon>
        <taxon>Onchocercidae</taxon>
        <taxon>Loa</taxon>
    </lineage>
</organism>
<dbReference type="KEGG" id="loa:LOAG_13724"/>
<gene>
    <name evidence="1" type="ORF">LOAG_13724</name>
</gene>
<dbReference type="CTD" id="9951196"/>
<name>A0A1S0TJ22_LOALO</name>
<dbReference type="RefSeq" id="XP_003149278.1">
    <property type="nucleotide sequence ID" value="XM_003149230.1"/>
</dbReference>
<dbReference type="GeneID" id="9951196"/>
<sequence>MDITMKILILVSLACKEVTPSAQRTGKEVEERLRPEFEFGKAMVMFWKTT</sequence>
<reference evidence="1" key="1">
    <citation type="submission" date="2012-04" db="EMBL/GenBank/DDBJ databases">
        <title>The Genome Sequence of Loa loa.</title>
        <authorList>
            <consortium name="The Broad Institute Genome Sequencing Platform"/>
            <consortium name="Broad Institute Genome Sequencing Center for Infectious Disease"/>
            <person name="Nutman T.B."/>
            <person name="Fink D.L."/>
            <person name="Russ C."/>
            <person name="Young S."/>
            <person name="Zeng Q."/>
            <person name="Gargeya S."/>
            <person name="Alvarado L."/>
            <person name="Berlin A."/>
            <person name="Chapman S.B."/>
            <person name="Chen Z."/>
            <person name="Freedman E."/>
            <person name="Gellesch M."/>
            <person name="Goldberg J."/>
            <person name="Griggs A."/>
            <person name="Gujja S."/>
            <person name="Heilman E.R."/>
            <person name="Heiman D."/>
            <person name="Howarth C."/>
            <person name="Mehta T."/>
            <person name="Neiman D."/>
            <person name="Pearson M."/>
            <person name="Roberts A."/>
            <person name="Saif S."/>
            <person name="Shea T."/>
            <person name="Shenoy N."/>
            <person name="Sisk P."/>
            <person name="Stolte C."/>
            <person name="Sykes S."/>
            <person name="White J."/>
            <person name="Yandava C."/>
            <person name="Haas B."/>
            <person name="Henn M.R."/>
            <person name="Nusbaum C."/>
            <person name="Birren B."/>
        </authorList>
    </citation>
    <scope>NUCLEOTIDE SEQUENCE [LARGE SCALE GENOMIC DNA]</scope>
</reference>
<dbReference type="InParanoid" id="A0A1S0TJ22"/>
<protein>
    <submittedName>
        <fullName evidence="1">Uncharacterized protein</fullName>
    </submittedName>
</protein>
<evidence type="ECO:0000313" key="1">
    <source>
        <dbReference type="EMBL" id="EFO14791.1"/>
    </source>
</evidence>
<accession>A0A1S0TJ22</accession>